<evidence type="ECO:0000256" key="1">
    <source>
        <dbReference type="SAM" id="Phobius"/>
    </source>
</evidence>
<feature type="transmembrane region" description="Helical" evidence="1">
    <location>
        <begin position="135"/>
        <end position="158"/>
    </location>
</feature>
<dbReference type="InterPro" id="IPR049713">
    <property type="entry name" value="Pr6Pr-like"/>
</dbReference>
<gene>
    <name evidence="2" type="ORF">C7U54_10250</name>
</gene>
<keyword evidence="3" id="KW-1185">Reference proteome</keyword>
<feature type="transmembrane region" description="Helical" evidence="1">
    <location>
        <begin position="29"/>
        <end position="53"/>
    </location>
</feature>
<feature type="transmembrane region" description="Helical" evidence="1">
    <location>
        <begin position="7"/>
        <end position="23"/>
    </location>
</feature>
<organism evidence="2 3">
    <name type="scientific">Faecalibacillus intestinalis</name>
    <dbReference type="NCBI Taxonomy" id="1982626"/>
    <lineage>
        <taxon>Bacteria</taxon>
        <taxon>Bacillati</taxon>
        <taxon>Bacillota</taxon>
        <taxon>Erysipelotrichia</taxon>
        <taxon>Erysipelotrichales</taxon>
        <taxon>Coprobacillaceae</taxon>
        <taxon>Faecalibacillus</taxon>
    </lineage>
</organism>
<feature type="transmembrane region" description="Helical" evidence="1">
    <location>
        <begin position="65"/>
        <end position="86"/>
    </location>
</feature>
<dbReference type="RefSeq" id="WP_107030244.1">
    <property type="nucleotide sequence ID" value="NZ_JAQDKO010000012.1"/>
</dbReference>
<keyword evidence="1" id="KW-1133">Transmembrane helix</keyword>
<comment type="caution">
    <text evidence="2">The sequence shown here is derived from an EMBL/GenBank/DDBJ whole genome shotgun (WGS) entry which is preliminary data.</text>
</comment>
<feature type="transmembrane region" description="Helical" evidence="1">
    <location>
        <begin position="192"/>
        <end position="215"/>
    </location>
</feature>
<evidence type="ECO:0000313" key="2">
    <source>
        <dbReference type="EMBL" id="PST39858.1"/>
    </source>
</evidence>
<protein>
    <recommendedName>
        <fullName evidence="4">Pr6Pr family membrane protein</fullName>
    </recommendedName>
</protein>
<keyword evidence="1" id="KW-0472">Membrane</keyword>
<dbReference type="EMBL" id="PYLQ01000015">
    <property type="protein sequence ID" value="PST39858.1"/>
    <property type="molecule type" value="Genomic_DNA"/>
</dbReference>
<sequence>MKKSKISLIMKIIAVVASLYGMLQSLDHWMFFTYFTNLSNIFIDIMLVIFIIYDLKKVKYIPQGMYLIKFMATISITLTFFVYMLLLAPTNSQGFIGAYLNNGAGSLCVHFITPVLAIIDFLLFSEHYRPDEKHVYYSVVPPLVYVGYVIVLGNVFHIRWYKDMLAPYNFLNYGAPTGWFGFDLSLLGSKTLGIGTFYMIVVLLIIFIGLGTLFLKLKRTKKDLY</sequence>
<dbReference type="Proteomes" id="UP000240974">
    <property type="component" value="Unassembled WGS sequence"/>
</dbReference>
<reference evidence="2 3" key="1">
    <citation type="journal article" date="2019" name="Int. J. Syst. Evol. Microbiol.">
        <title>Faecalibacillus intestinalis gen. nov., sp. nov. and Faecalibacillus faecis sp. nov., isolated from human faeces.</title>
        <authorList>
            <person name="Seo B."/>
            <person name="Jeon K."/>
            <person name="Baek I."/>
            <person name="Lee Y.M."/>
            <person name="Baek K."/>
            <person name="Ko G."/>
        </authorList>
    </citation>
    <scope>NUCLEOTIDE SEQUENCE [LARGE SCALE GENOMIC DNA]</scope>
    <source>
        <strain evidence="2 3">SNUG30099</strain>
    </source>
</reference>
<feature type="transmembrane region" description="Helical" evidence="1">
    <location>
        <begin position="98"/>
        <end position="123"/>
    </location>
</feature>
<dbReference type="NCBIfam" id="NF038065">
    <property type="entry name" value="Pr6Pr"/>
    <property type="match status" value="1"/>
</dbReference>
<evidence type="ECO:0008006" key="4">
    <source>
        <dbReference type="Google" id="ProtNLM"/>
    </source>
</evidence>
<dbReference type="AlphaFoldDB" id="A0A2T3FX42"/>
<proteinExistence type="predicted"/>
<evidence type="ECO:0000313" key="3">
    <source>
        <dbReference type="Proteomes" id="UP000240974"/>
    </source>
</evidence>
<accession>A0A2T3FX42</accession>
<keyword evidence="1" id="KW-0812">Transmembrane</keyword>
<name>A0A2T3FX42_9FIRM</name>